<keyword evidence="4" id="KW-1185">Reference proteome</keyword>
<organism evidence="3 4">
    <name type="scientific">Chelatococcus reniformis</name>
    <dbReference type="NCBI Taxonomy" id="1494448"/>
    <lineage>
        <taxon>Bacteria</taxon>
        <taxon>Pseudomonadati</taxon>
        <taxon>Pseudomonadota</taxon>
        <taxon>Alphaproteobacteria</taxon>
        <taxon>Hyphomicrobiales</taxon>
        <taxon>Chelatococcaceae</taxon>
        <taxon>Chelatococcus</taxon>
    </lineage>
</organism>
<dbReference type="FunFam" id="1.10.12.10:FF:000001">
    <property type="entry name" value="Probable enoyl-CoA hydratase, mitochondrial"/>
    <property type="match status" value="1"/>
</dbReference>
<comment type="caution">
    <text evidence="3">The sequence shown here is derived from an EMBL/GenBank/DDBJ whole genome shotgun (WGS) entry which is preliminary data.</text>
</comment>
<dbReference type="Gene3D" id="3.90.226.10">
    <property type="entry name" value="2-enoyl-CoA Hydratase, Chain A, domain 1"/>
    <property type="match status" value="1"/>
</dbReference>
<gene>
    <name evidence="3" type="ORF">GCM10010994_39600</name>
</gene>
<comment type="similarity">
    <text evidence="1">Belongs to the enoyl-CoA hydratase/isomerase family.</text>
</comment>
<sequence>MHMSSDIQYDKHDAVRLITINRPDKMNSLDFAANDALVEAFRTFAEDPDARVAVVTGSGSKSFCAGADLKTYTMDFANRPAPEFRRRYTDGPGFGGVTRNMDILKPIVAAVNGYAISGGFELALACDIRFCSPDAEFALQDVRWGFHACDGGLIRLPQIVGLGHAMEIVLSGERVGAEHALRIGLVNRIYAQAELLEQTLAYAQMLAKRSPLAQGLAKDVMKRAVGLPLDEALRLESRSFYDLGRTDDLKEGTAAFREKREARFVGR</sequence>
<reference evidence="3" key="2">
    <citation type="submission" date="2020-09" db="EMBL/GenBank/DDBJ databases">
        <authorList>
            <person name="Sun Q."/>
            <person name="Zhou Y."/>
        </authorList>
    </citation>
    <scope>NUCLEOTIDE SEQUENCE</scope>
    <source>
        <strain evidence="3">CGMCC 1.12919</strain>
    </source>
</reference>
<dbReference type="GO" id="GO:0016836">
    <property type="term" value="F:hydro-lyase activity"/>
    <property type="evidence" value="ECO:0007669"/>
    <property type="project" value="UniProtKB-ARBA"/>
</dbReference>
<evidence type="ECO:0000313" key="4">
    <source>
        <dbReference type="Proteomes" id="UP000637002"/>
    </source>
</evidence>
<dbReference type="SUPFAM" id="SSF52096">
    <property type="entry name" value="ClpP/crotonase"/>
    <property type="match status" value="1"/>
</dbReference>
<evidence type="ECO:0008006" key="5">
    <source>
        <dbReference type="Google" id="ProtNLM"/>
    </source>
</evidence>
<evidence type="ECO:0000256" key="2">
    <source>
        <dbReference type="ARBA" id="ARBA00023239"/>
    </source>
</evidence>
<dbReference type="PANTHER" id="PTHR43802">
    <property type="entry name" value="ENOYL-COA HYDRATASE"/>
    <property type="match status" value="1"/>
</dbReference>
<name>A0A916ULQ9_9HYPH</name>
<dbReference type="Gene3D" id="1.10.12.10">
    <property type="entry name" value="Lyase 2-enoyl-coa Hydratase, Chain A, domain 2"/>
    <property type="match status" value="1"/>
</dbReference>
<keyword evidence="2" id="KW-0456">Lyase</keyword>
<dbReference type="Proteomes" id="UP000637002">
    <property type="component" value="Unassembled WGS sequence"/>
</dbReference>
<dbReference type="InterPro" id="IPR001753">
    <property type="entry name" value="Enoyl-CoA_hydra/iso"/>
</dbReference>
<reference evidence="3" key="1">
    <citation type="journal article" date="2014" name="Int. J. Syst. Evol. Microbiol.">
        <title>Complete genome sequence of Corynebacterium casei LMG S-19264T (=DSM 44701T), isolated from a smear-ripened cheese.</title>
        <authorList>
            <consortium name="US DOE Joint Genome Institute (JGI-PGF)"/>
            <person name="Walter F."/>
            <person name="Albersmeier A."/>
            <person name="Kalinowski J."/>
            <person name="Ruckert C."/>
        </authorList>
    </citation>
    <scope>NUCLEOTIDE SEQUENCE</scope>
    <source>
        <strain evidence="3">CGMCC 1.12919</strain>
    </source>
</reference>
<dbReference type="Pfam" id="PF00378">
    <property type="entry name" value="ECH_1"/>
    <property type="match status" value="1"/>
</dbReference>
<evidence type="ECO:0000313" key="3">
    <source>
        <dbReference type="EMBL" id="GGC77371.1"/>
    </source>
</evidence>
<dbReference type="PANTHER" id="PTHR43802:SF1">
    <property type="entry name" value="IP11341P-RELATED"/>
    <property type="match status" value="1"/>
</dbReference>
<dbReference type="EMBL" id="BMGG01000007">
    <property type="protein sequence ID" value="GGC77371.1"/>
    <property type="molecule type" value="Genomic_DNA"/>
</dbReference>
<evidence type="ECO:0000256" key="1">
    <source>
        <dbReference type="ARBA" id="ARBA00005254"/>
    </source>
</evidence>
<proteinExistence type="inferred from homology"/>
<dbReference type="InterPro" id="IPR014748">
    <property type="entry name" value="Enoyl-CoA_hydra_C"/>
</dbReference>
<accession>A0A916ULQ9</accession>
<dbReference type="AlphaFoldDB" id="A0A916ULQ9"/>
<protein>
    <recommendedName>
        <fullName evidence="5">Enoyl-CoA hydratase</fullName>
    </recommendedName>
</protein>
<dbReference type="CDD" id="cd06558">
    <property type="entry name" value="crotonase-like"/>
    <property type="match status" value="1"/>
</dbReference>
<dbReference type="InterPro" id="IPR029045">
    <property type="entry name" value="ClpP/crotonase-like_dom_sf"/>
</dbReference>